<dbReference type="InterPro" id="IPR000209">
    <property type="entry name" value="Peptidase_S8/S53_dom"/>
</dbReference>
<dbReference type="Gene3D" id="3.40.50.200">
    <property type="entry name" value="Peptidase S8/S53 domain"/>
    <property type="match status" value="2"/>
</dbReference>
<keyword evidence="4 5" id="KW-0720">Serine protease</keyword>
<accession>A0A3P6HSC0</accession>
<dbReference type="GO" id="GO:0004252">
    <property type="term" value="F:serine-type endopeptidase activity"/>
    <property type="evidence" value="ECO:0007669"/>
    <property type="project" value="UniProtKB-UniRule"/>
</dbReference>
<feature type="compositionally biased region" description="Basic residues" evidence="6">
    <location>
        <begin position="1410"/>
        <end position="1419"/>
    </location>
</feature>
<evidence type="ECO:0000259" key="7">
    <source>
        <dbReference type="Pfam" id="PF00082"/>
    </source>
</evidence>
<dbReference type="EMBL" id="UXSR01005391">
    <property type="protein sequence ID" value="VDD81648.1"/>
    <property type="molecule type" value="Genomic_DNA"/>
</dbReference>
<evidence type="ECO:0000256" key="5">
    <source>
        <dbReference type="PROSITE-ProRule" id="PRU01240"/>
    </source>
</evidence>
<dbReference type="PROSITE" id="PS51892">
    <property type="entry name" value="SUBTILASE"/>
    <property type="match status" value="1"/>
</dbReference>
<evidence type="ECO:0000256" key="3">
    <source>
        <dbReference type="ARBA" id="ARBA00022801"/>
    </source>
</evidence>
<dbReference type="InterPro" id="IPR050131">
    <property type="entry name" value="Peptidase_S8_subtilisin-like"/>
</dbReference>
<dbReference type="GO" id="GO:0006508">
    <property type="term" value="P:proteolysis"/>
    <property type="evidence" value="ECO:0007669"/>
    <property type="project" value="UniProtKB-KW"/>
</dbReference>
<keyword evidence="9" id="KW-1185">Reference proteome</keyword>
<organism evidence="8 9">
    <name type="scientific">Mesocestoides corti</name>
    <name type="common">Flatworm</name>
    <dbReference type="NCBI Taxonomy" id="53468"/>
    <lineage>
        <taxon>Eukaryota</taxon>
        <taxon>Metazoa</taxon>
        <taxon>Spiralia</taxon>
        <taxon>Lophotrochozoa</taxon>
        <taxon>Platyhelminthes</taxon>
        <taxon>Cestoda</taxon>
        <taxon>Eucestoda</taxon>
        <taxon>Cyclophyllidea</taxon>
        <taxon>Mesocestoididae</taxon>
        <taxon>Mesocestoides</taxon>
    </lineage>
</organism>
<feature type="region of interest" description="Disordered" evidence="6">
    <location>
        <begin position="150"/>
        <end position="208"/>
    </location>
</feature>
<dbReference type="GO" id="GO:0005829">
    <property type="term" value="C:cytosol"/>
    <property type="evidence" value="ECO:0007669"/>
    <property type="project" value="TreeGrafter"/>
</dbReference>
<reference evidence="8 9" key="1">
    <citation type="submission" date="2018-10" db="EMBL/GenBank/DDBJ databases">
        <authorList>
            <consortium name="Pathogen Informatics"/>
        </authorList>
    </citation>
    <scope>NUCLEOTIDE SEQUENCE [LARGE SCALE GENOMIC DNA]</scope>
</reference>
<protein>
    <recommendedName>
        <fullName evidence="7">Peptidase S8/S53 domain-containing protein</fullName>
    </recommendedName>
</protein>
<feature type="active site" description="Charge relay system" evidence="5">
    <location>
        <position position="329"/>
    </location>
</feature>
<feature type="region of interest" description="Disordered" evidence="6">
    <location>
        <begin position="1519"/>
        <end position="1569"/>
    </location>
</feature>
<name>A0A3P6HSC0_MESCO</name>
<evidence type="ECO:0000313" key="8">
    <source>
        <dbReference type="EMBL" id="VDD81648.1"/>
    </source>
</evidence>
<dbReference type="PRINTS" id="PR00723">
    <property type="entry name" value="SUBTILISIN"/>
</dbReference>
<evidence type="ECO:0000256" key="1">
    <source>
        <dbReference type="ARBA" id="ARBA00011073"/>
    </source>
</evidence>
<feature type="region of interest" description="Disordered" evidence="6">
    <location>
        <begin position="1397"/>
        <end position="1440"/>
    </location>
</feature>
<dbReference type="GO" id="GO:0008240">
    <property type="term" value="F:tripeptidyl-peptidase activity"/>
    <property type="evidence" value="ECO:0007669"/>
    <property type="project" value="TreeGrafter"/>
</dbReference>
<keyword evidence="3 5" id="KW-0378">Hydrolase</keyword>
<evidence type="ECO:0000256" key="4">
    <source>
        <dbReference type="ARBA" id="ARBA00022825"/>
    </source>
</evidence>
<evidence type="ECO:0000256" key="2">
    <source>
        <dbReference type="ARBA" id="ARBA00022670"/>
    </source>
</evidence>
<dbReference type="PANTHER" id="PTHR43806">
    <property type="entry name" value="PEPTIDASE S8"/>
    <property type="match status" value="1"/>
</dbReference>
<feature type="compositionally biased region" description="Low complexity" evidence="6">
    <location>
        <begin position="178"/>
        <end position="201"/>
    </location>
</feature>
<keyword evidence="2 5" id="KW-0645">Protease</keyword>
<gene>
    <name evidence="8" type="ORF">MCOS_LOCUS7651</name>
</gene>
<evidence type="ECO:0000313" key="9">
    <source>
        <dbReference type="Proteomes" id="UP000267029"/>
    </source>
</evidence>
<evidence type="ECO:0000256" key="6">
    <source>
        <dbReference type="SAM" id="MobiDB-lite"/>
    </source>
</evidence>
<dbReference type="OrthoDB" id="10256524at2759"/>
<comment type="similarity">
    <text evidence="1 5">Belongs to the peptidase S8 family.</text>
</comment>
<dbReference type="STRING" id="53468.A0A3P6HSC0"/>
<dbReference type="InterPro" id="IPR036852">
    <property type="entry name" value="Peptidase_S8/S53_dom_sf"/>
</dbReference>
<feature type="compositionally biased region" description="Low complexity" evidence="6">
    <location>
        <begin position="1397"/>
        <end position="1406"/>
    </location>
</feature>
<sequence>MSVMQSMIPKREIGALDFIERNSEYDGRGVVIAIWDTGVDPTARGLQVTSHGLPKVIDFIDASGSGDVKMLKSFKISDTARRITTLTGRVVSIPKTWQPVDGIVRVGVKSAAELFPGALLDQLRSETIDYRWCPTMQKLSALLKEANTSSANSPVDVGASSDVVPNAVDENQANGGEAPSAATAADDASSSGTPTSSSSPGKVSKHAEVDAPPNFKTLQEWLASLPNGPKQSSIKSMERILATLNDLTEYFAPVFDCFVFKGADGDFVACVDTSPYEEKPTTLEDMPLMKDFTIDRQIGQLGSGTLLYFTVKILEDGNLLQIVTNSGSHGTHVAAIAAACFPPLGRTDAAAADHPNIDGGNQNGVAPGAQIVSIKIGDTHLASMETNVALLRAVCVLFTLLSFSINWTVKLKCDVVNYSFGEKAFLPHFGRVYNHLTQFVMQTNVAFVTSGGNNGPSLGTVGSPGGSVDGLIGVAPLLFPNMMEYMYCQPTWNKQKTDDNVSYLCIIIDVSQYSSASLTRHTVFQTSSPKVSGSTAPPTTPLPSAYTWGSRGPCPDGSLGLTVAACGAAVADVAAWKCSAFDLLNGSSMSSPSVAGGVALVLSALRKAESEPCLRVPFILWRAAIFACAKPLLHLSPLDQGGGVFQVGPTFDYLSAVIRCPPSTAPDPMQDLKTCVNQIKSPSSTTEASASQATNLHRLSGWRLCTYVTGPNCIADNTKHLHTRGIWLRSGWPSRCRDAHKPLPKISFTLHLEPRFCQGVPVEFKRNFSINLSVQVGYDPPNEKRPDWLSIAPYVMLANRARTIPLLIDPEAFGKAPTDAAELNPPSQVHHTSVVFVNADSPQKEILALLPITIQLPGISRFDEDNGVHRFGLRGEFTHTQKVCRWFVRIPQGSSAGVLYVRRSDEDCGTPCPFTISIVQPAPLGSVQGTGHEVVHRRVNLFSLTSSGVEVTTRSANYDHESGYFVFPFVVFWISDTVEVTIAQHHGADVPSRCLISGHVDFHGLEIQPSTISFHSCQSYFNAYLRSNFGLEGTKWEVESTGWILPVKPTSSNRTYLKLAGYEDDSPGQPGVHVLHLEYNFSCPFKTDKAVFDFRRLTSLLYEADIVQVVYHVYDGCGHYKGAGSYQSMTSPKYRFKLIKGPYKLVAMVLYADSKKIAYEAKESDALDKLRGYPMLVRFPLDKASQSAAPSGGGQNSSVRPQLTLEVSTSLATLGLAEVDYEKSYRLISGAQLERDEVAENPGKRGSPKRDLLFGSLQKFPTVPGHLSAGASISVVFGVVEEKYVVEIPFFVYRFAGYAVPGSYFEGNIHFYGNRNLQNTAVVPFEVHVGPNNAPTAVPPPSPKPTPVRGIFGLLASDLRSLRWVIDAHFGAPTSSAIANWVPPCLSPSSTTAAAAAAGSSDGKSASVKERKKKPKCALHQKPSDNADNNDNADTKTSTAVTPCTCMSSHVSALVDADDSTNADREAVWNSVRVAMRSLVDAATSHKSPAKSDPLAFLLSTPYDGGDVDDGLGDVPLLNAKVPTPNEGDLESTSEDVTNMESPPPSTPAVESATKTPEDTLEKSGPPHPPPISRVLAVEVLCIYGRYVCERIVIYRQCHSGQQPSRLLFALDLVITRLHQLLSTLKQPATPVQPLKNFFDVDDGAKLSSAVNLSQADAARVRAPFCLFWLAQLIVLHPQIPLLEAFIRLALQLDPHPAKAGSTAVTLGSPQTDHTRERASFECASITFPWMVEQLRRMGLGKVAEPLARQMPSRFPAFDYTLMTPRSPTSSSSSTLREQ</sequence>
<dbReference type="InterPro" id="IPR015500">
    <property type="entry name" value="Peptidase_S8_subtilisin-rel"/>
</dbReference>
<dbReference type="PANTHER" id="PTHR43806:SF14">
    <property type="entry name" value="TRIPEPTIDYL-PEPTIDASE 2"/>
    <property type="match status" value="1"/>
</dbReference>
<feature type="active site" description="Charge relay system" evidence="5">
    <location>
        <position position="588"/>
    </location>
</feature>
<dbReference type="Proteomes" id="UP000267029">
    <property type="component" value="Unassembled WGS sequence"/>
</dbReference>
<feature type="active site" description="Charge relay system" evidence="5">
    <location>
        <position position="36"/>
    </location>
</feature>
<dbReference type="SUPFAM" id="SSF52743">
    <property type="entry name" value="Subtilisin-like"/>
    <property type="match status" value="1"/>
</dbReference>
<proteinExistence type="inferred from homology"/>
<feature type="domain" description="Peptidase S8/S53" evidence="7">
    <location>
        <begin position="27"/>
        <end position="608"/>
    </location>
</feature>
<dbReference type="Pfam" id="PF00082">
    <property type="entry name" value="Peptidase_S8"/>
    <property type="match status" value="1"/>
</dbReference>